<dbReference type="AlphaFoldDB" id="A0A4R5NBZ1"/>
<reference evidence="1 2" key="1">
    <citation type="journal article" date="2019" name="Appl. Microbiol. Biotechnol.">
        <title>Uncovering carbohydrate metabolism through a genotype-phenotype association study of 56 lactic acid bacteria genomes.</title>
        <authorList>
            <person name="Buron-Moles G."/>
            <person name="Chailyan A."/>
            <person name="Dolejs I."/>
            <person name="Forster J."/>
            <person name="Miks M.H."/>
        </authorList>
    </citation>
    <scope>NUCLEOTIDE SEQUENCE [LARGE SCALE GENOMIC DNA]</scope>
    <source>
        <strain evidence="1 2">ATCC 29644</strain>
    </source>
</reference>
<comment type="caution">
    <text evidence="1">The sequence shown here is derived from an EMBL/GenBank/DDBJ whole genome shotgun (WGS) entry which is preliminary data.</text>
</comment>
<organism evidence="1 2">
    <name type="scientific">Companilactobacillus farciminis</name>
    <dbReference type="NCBI Taxonomy" id="1612"/>
    <lineage>
        <taxon>Bacteria</taxon>
        <taxon>Bacillati</taxon>
        <taxon>Bacillota</taxon>
        <taxon>Bacilli</taxon>
        <taxon>Lactobacillales</taxon>
        <taxon>Lactobacillaceae</taxon>
        <taxon>Companilactobacillus</taxon>
    </lineage>
</organism>
<accession>A0A4R5NBZ1</accession>
<dbReference type="STRING" id="1612.ABB44_09485"/>
<evidence type="ECO:0000313" key="2">
    <source>
        <dbReference type="Proteomes" id="UP000295257"/>
    </source>
</evidence>
<sequence>MDIKELNFANHDLDNFAGLSHIGNGKNQDIEKYYQSFRTWLDWNNVLDVVNNYKNIHMDLHYVTSHDFLVWLLHYGDVYDNLLRHCLNQNPSMDYKTAARDLYKLRQSHPKFSFTVALAAHLKAHDFLSDNDLDQFIPVLANIPNNRENKKAEITTSELGDKLYEAIYSLSNFAVERVSQECF</sequence>
<name>A0A4R5NBZ1_9LACO</name>
<dbReference type="RefSeq" id="WP_010019671.1">
    <property type="nucleotide sequence ID" value="NZ_PUFN01000024.1"/>
</dbReference>
<gene>
    <name evidence="1" type="ORF">C5L30_001397</name>
</gene>
<evidence type="ECO:0000313" key="1">
    <source>
        <dbReference type="EMBL" id="TDG70606.1"/>
    </source>
</evidence>
<dbReference type="OrthoDB" id="2314612at2"/>
<keyword evidence="2" id="KW-1185">Reference proteome</keyword>
<proteinExistence type="predicted"/>
<dbReference type="EMBL" id="PUFN01000024">
    <property type="protein sequence ID" value="TDG70606.1"/>
    <property type="molecule type" value="Genomic_DNA"/>
</dbReference>
<dbReference type="Proteomes" id="UP000295257">
    <property type="component" value="Unassembled WGS sequence"/>
</dbReference>
<protein>
    <submittedName>
        <fullName evidence="1">Uncharacterized protein</fullName>
    </submittedName>
</protein>